<reference evidence="3 4" key="1">
    <citation type="submission" date="2016-10" db="EMBL/GenBank/DDBJ databases">
        <authorList>
            <person name="de Groot N.N."/>
        </authorList>
    </citation>
    <scope>NUCLEOTIDE SEQUENCE [LARGE SCALE GENOMIC DNA]</scope>
    <source>
        <strain evidence="3 4">Nm110</strain>
    </source>
</reference>
<dbReference type="AlphaFoldDB" id="A0A1H2PXL1"/>
<gene>
    <name evidence="3" type="ORF">SAMN05421882_100190</name>
</gene>
<dbReference type="InterPro" id="IPR020012">
    <property type="entry name" value="LysM_FimV"/>
</dbReference>
<protein>
    <submittedName>
        <fullName evidence="3">Pilus assembly protein FimV</fullName>
    </submittedName>
</protein>
<feature type="compositionally biased region" description="Basic and acidic residues" evidence="1">
    <location>
        <begin position="583"/>
        <end position="599"/>
    </location>
</feature>
<dbReference type="NCBIfam" id="TIGR03505">
    <property type="entry name" value="FimV_core"/>
    <property type="match status" value="1"/>
</dbReference>
<feature type="compositionally biased region" description="Polar residues" evidence="1">
    <location>
        <begin position="165"/>
        <end position="184"/>
    </location>
</feature>
<evidence type="ECO:0000256" key="1">
    <source>
        <dbReference type="SAM" id="MobiDB-lite"/>
    </source>
</evidence>
<proteinExistence type="predicted"/>
<dbReference type="InterPro" id="IPR018392">
    <property type="entry name" value="LysM"/>
</dbReference>
<feature type="region of interest" description="Disordered" evidence="1">
    <location>
        <begin position="582"/>
        <end position="632"/>
    </location>
</feature>
<feature type="region of interest" description="Disordered" evidence="1">
    <location>
        <begin position="165"/>
        <end position="189"/>
    </location>
</feature>
<dbReference type="CDD" id="cd00118">
    <property type="entry name" value="LysM"/>
    <property type="match status" value="1"/>
</dbReference>
<accession>A0A1H2PXL1</accession>
<dbReference type="Proteomes" id="UP000183454">
    <property type="component" value="Unassembled WGS sequence"/>
</dbReference>
<dbReference type="Gene3D" id="3.10.350.10">
    <property type="entry name" value="LysM domain"/>
    <property type="match status" value="1"/>
</dbReference>
<dbReference type="Pfam" id="PF25800">
    <property type="entry name" value="FimV_N"/>
    <property type="match status" value="1"/>
</dbReference>
<feature type="domain" description="FimV N-terminal" evidence="2">
    <location>
        <begin position="24"/>
        <end position="130"/>
    </location>
</feature>
<feature type="region of interest" description="Disordered" evidence="1">
    <location>
        <begin position="499"/>
        <end position="529"/>
    </location>
</feature>
<evidence type="ECO:0000313" key="3">
    <source>
        <dbReference type="EMBL" id="SDV99652.1"/>
    </source>
</evidence>
<name>A0A1H2PXL1_9PROT</name>
<evidence type="ECO:0000259" key="2">
    <source>
        <dbReference type="Pfam" id="PF25800"/>
    </source>
</evidence>
<feature type="compositionally biased region" description="Polar residues" evidence="1">
    <location>
        <begin position="619"/>
        <end position="632"/>
    </location>
</feature>
<organism evidence="3 4">
    <name type="scientific">Nitrosomonas communis</name>
    <dbReference type="NCBI Taxonomy" id="44574"/>
    <lineage>
        <taxon>Bacteria</taxon>
        <taxon>Pseudomonadati</taxon>
        <taxon>Pseudomonadota</taxon>
        <taxon>Betaproteobacteria</taxon>
        <taxon>Nitrosomonadales</taxon>
        <taxon>Nitrosomonadaceae</taxon>
        <taxon>Nitrosomonas</taxon>
    </lineage>
</organism>
<dbReference type="EMBL" id="FNNH01000001">
    <property type="protein sequence ID" value="SDV99652.1"/>
    <property type="molecule type" value="Genomic_DNA"/>
</dbReference>
<dbReference type="InterPro" id="IPR036779">
    <property type="entry name" value="LysM_dom_sf"/>
</dbReference>
<evidence type="ECO:0000313" key="4">
    <source>
        <dbReference type="Proteomes" id="UP000183454"/>
    </source>
</evidence>
<sequence>MNNIHFKACWLILLLIFPWLAYTAGLGKLTHGSFLGQPFKAEIELVSVAKDEIPSLSARLASPEVFRQAGVTYAPYHSSLSVSIEKRVNGQPYIQITSPQLVDEPFVSLLIELNGLSGRLLREYTVLLDPADTQTATPVNQIIQHTPDLSKTALTPAEVIQPQIKTGQRSITDRANSSTSNKQGRATYGPVARGETLTRIAKKVTPEGVDLNQMLIALYQANQNAFFGKDMNLLKVGAILRIPDQNEIPTVGQVEATREIGTQAANWPVNRQKLAGAAMGFSSKPKEEVTPSAATRISATVPEEKNHAVKKIPPEEVLMLSKGEQLESRQAESLNGEKNSAGQDYLRMMEEDAIAKDRALKEVNERVALLEQNIERLQRLLEIKGTGMTDAQTQAAAALTPALAEPVPAETTPNDSRDIAPIHDINRLEPSKTVISTPSAEQTVNQVLVPHSSESIEATLLDQIVGFVSDDLELAAGALVILLTSWLSISMLRRSRGRSHSMDDDAFDYSEETTKSNVRASPMAKSASTQTMILSEMQAATKGEMTSEFSQDPKFLKSEELKGHLSESASKIFSGKNLSEGFVIDRGDDSNHDRGKMELDPSEEISAKQGSETKFDVENNGNNSTLTSIDRP</sequence>
<dbReference type="RefSeq" id="WP_074664689.1">
    <property type="nucleotide sequence ID" value="NZ_FNNH01000001.1"/>
</dbReference>
<dbReference type="InterPro" id="IPR057840">
    <property type="entry name" value="FimV_N"/>
</dbReference>